<reference evidence="2" key="1">
    <citation type="submission" date="2021-06" db="EMBL/GenBank/DDBJ databases">
        <title>Parelaphostrongylus tenuis whole genome reference sequence.</title>
        <authorList>
            <person name="Garwood T.J."/>
            <person name="Larsen P.A."/>
            <person name="Fountain-Jones N.M."/>
            <person name="Garbe J.R."/>
            <person name="Macchietto M.G."/>
            <person name="Kania S.A."/>
            <person name="Gerhold R.W."/>
            <person name="Richards J.E."/>
            <person name="Wolf T.M."/>
        </authorList>
    </citation>
    <scope>NUCLEOTIDE SEQUENCE</scope>
    <source>
        <strain evidence="2">MNPRO001-30</strain>
        <tissue evidence="2">Meninges</tissue>
    </source>
</reference>
<dbReference type="Proteomes" id="UP001196413">
    <property type="component" value="Unassembled WGS sequence"/>
</dbReference>
<proteinExistence type="predicted"/>
<evidence type="ECO:0000313" key="2">
    <source>
        <dbReference type="EMBL" id="KAJ1355094.1"/>
    </source>
</evidence>
<evidence type="ECO:0000256" key="1">
    <source>
        <dbReference type="SAM" id="MobiDB-lite"/>
    </source>
</evidence>
<accession>A0AAD5N102</accession>
<gene>
    <name evidence="2" type="ORF">KIN20_012364</name>
</gene>
<sequence length="201" mass="22203">MVVTPTGARAVARRRLPSTAGVEESRGSVYWKQVQSTTNPNEESTSEETACSGNIIEHCCEEILADEDCTLEQCVCDDSMAPLSKFQARLRRPETTTRFQNEPISQTVIVCTRISLFGRDPEISNRKRKADDPSDDNGPTVVYNRSWKAKLPRCTVNSMETTHQSEANNVTSVLVTVTPGNSPTLGAKLKAGTRRSSLRRL</sequence>
<feature type="region of interest" description="Disordered" evidence="1">
    <location>
        <begin position="122"/>
        <end position="141"/>
    </location>
</feature>
<dbReference type="EMBL" id="JAHQIW010002338">
    <property type="protein sequence ID" value="KAJ1355094.1"/>
    <property type="molecule type" value="Genomic_DNA"/>
</dbReference>
<feature type="compositionally biased region" description="Basic and acidic residues" evidence="1">
    <location>
        <begin position="122"/>
        <end position="132"/>
    </location>
</feature>
<comment type="caution">
    <text evidence="2">The sequence shown here is derived from an EMBL/GenBank/DDBJ whole genome shotgun (WGS) entry which is preliminary data.</text>
</comment>
<name>A0AAD5N102_PARTN</name>
<protein>
    <submittedName>
        <fullName evidence="2">Uncharacterized protein</fullName>
    </submittedName>
</protein>
<organism evidence="2 3">
    <name type="scientific">Parelaphostrongylus tenuis</name>
    <name type="common">Meningeal worm</name>
    <dbReference type="NCBI Taxonomy" id="148309"/>
    <lineage>
        <taxon>Eukaryota</taxon>
        <taxon>Metazoa</taxon>
        <taxon>Ecdysozoa</taxon>
        <taxon>Nematoda</taxon>
        <taxon>Chromadorea</taxon>
        <taxon>Rhabditida</taxon>
        <taxon>Rhabditina</taxon>
        <taxon>Rhabditomorpha</taxon>
        <taxon>Strongyloidea</taxon>
        <taxon>Metastrongylidae</taxon>
        <taxon>Parelaphostrongylus</taxon>
    </lineage>
</organism>
<evidence type="ECO:0000313" key="3">
    <source>
        <dbReference type="Proteomes" id="UP001196413"/>
    </source>
</evidence>
<keyword evidence="3" id="KW-1185">Reference proteome</keyword>
<feature type="compositionally biased region" description="Basic residues" evidence="1">
    <location>
        <begin position="191"/>
        <end position="201"/>
    </location>
</feature>
<dbReference type="AlphaFoldDB" id="A0AAD5N102"/>
<feature type="region of interest" description="Disordered" evidence="1">
    <location>
        <begin position="182"/>
        <end position="201"/>
    </location>
</feature>